<name>A0A1T4SVG9_9HYPH</name>
<dbReference type="InterPro" id="IPR000847">
    <property type="entry name" value="LysR_HTH_N"/>
</dbReference>
<dbReference type="RefSeq" id="WP_165690893.1">
    <property type="nucleotide sequence ID" value="NZ_FUXL01000014.1"/>
</dbReference>
<evidence type="ECO:0000256" key="2">
    <source>
        <dbReference type="ARBA" id="ARBA00023015"/>
    </source>
</evidence>
<evidence type="ECO:0000313" key="6">
    <source>
        <dbReference type="EMBL" id="SKA31908.1"/>
    </source>
</evidence>
<dbReference type="InterPro" id="IPR005119">
    <property type="entry name" value="LysR_subst-bd"/>
</dbReference>
<protein>
    <submittedName>
        <fullName evidence="6">DNA-binding transcriptional regulator, LysR family</fullName>
    </submittedName>
</protein>
<dbReference type="EMBL" id="FUXL01000014">
    <property type="protein sequence ID" value="SKA31908.1"/>
    <property type="molecule type" value="Genomic_DNA"/>
</dbReference>
<reference evidence="7" key="1">
    <citation type="submission" date="2017-02" db="EMBL/GenBank/DDBJ databases">
        <authorList>
            <person name="Varghese N."/>
            <person name="Submissions S."/>
        </authorList>
    </citation>
    <scope>NUCLEOTIDE SEQUENCE [LARGE SCALE GENOMIC DNA]</scope>
    <source>
        <strain evidence="7">USBA 369</strain>
    </source>
</reference>
<sequence>MRIQPRQVEAFRAVMISGSFSAAAQTMHITQPAISRLIRDFEAEAGFPLFERNGNRVFPREEAVLLYREVEHLYVGLDHIGRIANDIRNMTGGVLRVGTVTSLNGLCVANVLLRFAELYPEVTVIFDTENTERVFDLVTMRHYDLGLVVGGREAGELPDEELAEGAAVAVMTPGHPLADRSEVTLADLADVRVVLPGRRSPLRMVLDEHLRVEGINLRRPIEASLANCCELAARGLGVGVVDPLVMSGLDLDLVARPLSPVLPVTYRVLRPPQAPSSRLTDGFVALLKEAVHRSILFSGATASST</sequence>
<dbReference type="SUPFAM" id="SSF53850">
    <property type="entry name" value="Periplasmic binding protein-like II"/>
    <property type="match status" value="1"/>
</dbReference>
<dbReference type="InterPro" id="IPR036388">
    <property type="entry name" value="WH-like_DNA-bd_sf"/>
</dbReference>
<evidence type="ECO:0000313" key="7">
    <source>
        <dbReference type="Proteomes" id="UP000190135"/>
    </source>
</evidence>
<accession>A0A1T4SVG9</accession>
<dbReference type="GO" id="GO:0009089">
    <property type="term" value="P:lysine biosynthetic process via diaminopimelate"/>
    <property type="evidence" value="ECO:0007669"/>
    <property type="project" value="TreeGrafter"/>
</dbReference>
<keyword evidence="2" id="KW-0805">Transcription regulation</keyword>
<dbReference type="GO" id="GO:0043565">
    <property type="term" value="F:sequence-specific DNA binding"/>
    <property type="evidence" value="ECO:0007669"/>
    <property type="project" value="TreeGrafter"/>
</dbReference>
<evidence type="ECO:0000256" key="1">
    <source>
        <dbReference type="ARBA" id="ARBA00009437"/>
    </source>
</evidence>
<keyword evidence="4" id="KW-0804">Transcription</keyword>
<feature type="domain" description="HTH lysR-type" evidence="5">
    <location>
        <begin position="3"/>
        <end position="60"/>
    </location>
</feature>
<gene>
    <name evidence="6" type="ORF">SAMN05428963_11472</name>
</gene>
<dbReference type="PRINTS" id="PR00039">
    <property type="entry name" value="HTHLYSR"/>
</dbReference>
<comment type="similarity">
    <text evidence="1">Belongs to the LysR transcriptional regulatory family.</text>
</comment>
<dbReference type="STRING" id="1365950.SAMN05428963_11472"/>
<evidence type="ECO:0000259" key="5">
    <source>
        <dbReference type="PROSITE" id="PS50931"/>
    </source>
</evidence>
<dbReference type="PANTHER" id="PTHR30427">
    <property type="entry name" value="TRANSCRIPTIONAL ACTIVATOR PROTEIN LYSR"/>
    <property type="match status" value="1"/>
</dbReference>
<dbReference type="GO" id="GO:0010628">
    <property type="term" value="P:positive regulation of gene expression"/>
    <property type="evidence" value="ECO:0007669"/>
    <property type="project" value="TreeGrafter"/>
</dbReference>
<dbReference type="Pfam" id="PF00126">
    <property type="entry name" value="HTH_1"/>
    <property type="match status" value="1"/>
</dbReference>
<dbReference type="AlphaFoldDB" id="A0A1T4SVG9"/>
<dbReference type="Pfam" id="PF03466">
    <property type="entry name" value="LysR_substrate"/>
    <property type="match status" value="1"/>
</dbReference>
<dbReference type="GO" id="GO:0003700">
    <property type="term" value="F:DNA-binding transcription factor activity"/>
    <property type="evidence" value="ECO:0007669"/>
    <property type="project" value="InterPro"/>
</dbReference>
<evidence type="ECO:0000256" key="3">
    <source>
        <dbReference type="ARBA" id="ARBA00023125"/>
    </source>
</evidence>
<dbReference type="SUPFAM" id="SSF46785">
    <property type="entry name" value="Winged helix' DNA-binding domain"/>
    <property type="match status" value="1"/>
</dbReference>
<dbReference type="Gene3D" id="1.10.10.10">
    <property type="entry name" value="Winged helix-like DNA-binding domain superfamily/Winged helix DNA-binding domain"/>
    <property type="match status" value="1"/>
</dbReference>
<evidence type="ECO:0000256" key="4">
    <source>
        <dbReference type="ARBA" id="ARBA00023163"/>
    </source>
</evidence>
<keyword evidence="7" id="KW-1185">Reference proteome</keyword>
<dbReference type="Gene3D" id="3.40.190.290">
    <property type="match status" value="1"/>
</dbReference>
<dbReference type="Proteomes" id="UP000190135">
    <property type="component" value="Unassembled WGS sequence"/>
</dbReference>
<dbReference type="PANTHER" id="PTHR30427:SF1">
    <property type="entry name" value="TRANSCRIPTIONAL ACTIVATOR PROTEIN LYSR"/>
    <property type="match status" value="1"/>
</dbReference>
<keyword evidence="3 6" id="KW-0238">DNA-binding</keyword>
<proteinExistence type="inferred from homology"/>
<dbReference type="PROSITE" id="PS50931">
    <property type="entry name" value="HTH_LYSR"/>
    <property type="match status" value="1"/>
</dbReference>
<organism evidence="6 7">
    <name type="scientific">Consotaella salsifontis</name>
    <dbReference type="NCBI Taxonomy" id="1365950"/>
    <lineage>
        <taxon>Bacteria</taxon>
        <taxon>Pseudomonadati</taxon>
        <taxon>Pseudomonadota</taxon>
        <taxon>Alphaproteobacteria</taxon>
        <taxon>Hyphomicrobiales</taxon>
        <taxon>Aurantimonadaceae</taxon>
        <taxon>Consotaella</taxon>
    </lineage>
</organism>
<dbReference type="InterPro" id="IPR036390">
    <property type="entry name" value="WH_DNA-bd_sf"/>
</dbReference>